<dbReference type="Proteomes" id="UP000029409">
    <property type="component" value="Chromosome"/>
</dbReference>
<dbReference type="PANTHER" id="PTHR43298:SF2">
    <property type="entry name" value="FMN_FAD EXPORTER YEEO-RELATED"/>
    <property type="match status" value="1"/>
</dbReference>
<dbReference type="CDD" id="cd13133">
    <property type="entry name" value="MATE_like_7"/>
    <property type="match status" value="1"/>
</dbReference>
<protein>
    <recommendedName>
        <fullName evidence="4">Probable multidrug resistance protein NorM</fullName>
    </recommendedName>
    <alternativeName>
        <fullName evidence="12">Multidrug-efflux transporter</fullName>
    </alternativeName>
</protein>
<dbReference type="InterPro" id="IPR002528">
    <property type="entry name" value="MATE_fam"/>
</dbReference>
<dbReference type="GO" id="GO:0006811">
    <property type="term" value="P:monoatomic ion transport"/>
    <property type="evidence" value="ECO:0007669"/>
    <property type="project" value="UniProtKB-KW"/>
</dbReference>
<keyword evidence="6" id="KW-0050">Antiport</keyword>
<feature type="transmembrane region" description="Helical" evidence="13">
    <location>
        <begin position="392"/>
        <end position="413"/>
    </location>
</feature>
<proteinExistence type="inferred from homology"/>
<accession>A0A089HMP8</accession>
<evidence type="ECO:0000256" key="3">
    <source>
        <dbReference type="ARBA" id="ARBA00010199"/>
    </source>
</evidence>
<keyword evidence="11 13" id="KW-0472">Membrane</keyword>
<comment type="function">
    <text evidence="1">Multidrug efflux pump.</text>
</comment>
<reference evidence="14 15" key="1">
    <citation type="submission" date="2014-08" db="EMBL/GenBank/DDBJ databases">
        <title>Comparative genomics of the Paenibacillus odorifer group.</title>
        <authorList>
            <person name="den Bakker H.C."/>
            <person name="Tsai Y.-C."/>
            <person name="Martin N."/>
            <person name="Korlach J."/>
            <person name="Wiedmann M."/>
        </authorList>
    </citation>
    <scope>NUCLEOTIDE SEQUENCE [LARGE SCALE GENOMIC DNA]</scope>
    <source>
        <strain evidence="14 15">DSM 1735</strain>
    </source>
</reference>
<feature type="transmembrane region" description="Helical" evidence="13">
    <location>
        <begin position="364"/>
        <end position="385"/>
    </location>
</feature>
<dbReference type="InterPro" id="IPR048279">
    <property type="entry name" value="MdtK-like"/>
</dbReference>
<feature type="transmembrane region" description="Helical" evidence="13">
    <location>
        <begin position="12"/>
        <end position="33"/>
    </location>
</feature>
<organism evidence="14 15">
    <name type="scientific">Paenibacillus durus</name>
    <name type="common">Paenibacillus azotofixans</name>
    <dbReference type="NCBI Taxonomy" id="44251"/>
    <lineage>
        <taxon>Bacteria</taxon>
        <taxon>Bacillati</taxon>
        <taxon>Bacillota</taxon>
        <taxon>Bacilli</taxon>
        <taxon>Bacillales</taxon>
        <taxon>Paenibacillaceae</taxon>
        <taxon>Paenibacillus</taxon>
    </lineage>
</organism>
<comment type="similarity">
    <text evidence="3">Belongs to the multi antimicrobial extrusion (MATE) (TC 2.A.66.1) family.</text>
</comment>
<evidence type="ECO:0000256" key="12">
    <source>
        <dbReference type="ARBA" id="ARBA00031636"/>
    </source>
</evidence>
<feature type="transmembrane region" description="Helical" evidence="13">
    <location>
        <begin position="94"/>
        <end position="111"/>
    </location>
</feature>
<keyword evidence="10" id="KW-0406">Ion transport</keyword>
<keyword evidence="7" id="KW-1003">Cell membrane</keyword>
<feature type="transmembrane region" description="Helical" evidence="13">
    <location>
        <begin position="131"/>
        <end position="153"/>
    </location>
</feature>
<name>A0A089HMP8_PAEDU</name>
<keyword evidence="9 13" id="KW-1133">Transmembrane helix</keyword>
<dbReference type="STRING" id="44251.PDUR_16050"/>
<sequence length="461" mass="50940">MKSAEPDITYRSIIGITYPIILSMFSMNIMVFVDRAFVARYDLVEFAATLPAGNAATAIANLFIGMIAFVSTLISQYYGAGKYERCASSMWQGVYLSILFSAVLLLLSPWTSLLFDMLGHTGELLVYEKRFFHLILLSSCVQLFSTSVSGLFRGVGDTKIIMIAAIAGNLCNIALDWLLIFGNLGFPEMGGVNGAGTATIGGCLFTFIIYLAMLFLPKYKDSFGSLRNFRPDKEAILKVIRFGFPAGIQAFVQTGYYSLLLIIIGGIGEVSLAAANIVFTIEGLSIFPVLGLGTAVGIIAAQERGAGRSERIPLVVRKGIMLSLVFSALIIILFNVLPVALISIFQDHDSRGMFEQIKQAALPLVRITSVWIAFDTMVILLINVLKSIGDTFFIMVVYLTMPAIFYLIFPYWICVVHGRPLIWVWWDLLIYTFLMLGLVAVRFRSGRWKRIHVIHSQAADA</sequence>
<evidence type="ECO:0000256" key="1">
    <source>
        <dbReference type="ARBA" id="ARBA00003408"/>
    </source>
</evidence>
<keyword evidence="8 13" id="KW-0812">Transmembrane</keyword>
<comment type="subcellular location">
    <subcellularLocation>
        <location evidence="2">Cell membrane</location>
        <topology evidence="2">Multi-pass membrane protein</topology>
    </subcellularLocation>
</comment>
<dbReference type="InterPro" id="IPR050222">
    <property type="entry name" value="MATE_MdtK"/>
</dbReference>
<dbReference type="GO" id="GO:0015297">
    <property type="term" value="F:antiporter activity"/>
    <property type="evidence" value="ECO:0007669"/>
    <property type="project" value="UniProtKB-KW"/>
</dbReference>
<keyword evidence="15" id="KW-1185">Reference proteome</keyword>
<dbReference type="GO" id="GO:0042910">
    <property type="term" value="F:xenobiotic transmembrane transporter activity"/>
    <property type="evidence" value="ECO:0007669"/>
    <property type="project" value="InterPro"/>
</dbReference>
<evidence type="ECO:0000256" key="10">
    <source>
        <dbReference type="ARBA" id="ARBA00023065"/>
    </source>
</evidence>
<dbReference type="AlphaFoldDB" id="A0A089HMP8"/>
<dbReference type="RefSeq" id="WP_042207041.1">
    <property type="nucleotide sequence ID" value="NZ_CP009288.1"/>
</dbReference>
<evidence type="ECO:0000256" key="4">
    <source>
        <dbReference type="ARBA" id="ARBA00020268"/>
    </source>
</evidence>
<dbReference type="PANTHER" id="PTHR43298">
    <property type="entry name" value="MULTIDRUG RESISTANCE PROTEIN NORM-RELATED"/>
    <property type="match status" value="1"/>
</dbReference>
<feature type="transmembrane region" description="Helical" evidence="13">
    <location>
        <begin position="160"/>
        <end position="182"/>
    </location>
</feature>
<feature type="transmembrane region" description="Helical" evidence="13">
    <location>
        <begin position="53"/>
        <end position="74"/>
    </location>
</feature>
<evidence type="ECO:0000256" key="2">
    <source>
        <dbReference type="ARBA" id="ARBA00004651"/>
    </source>
</evidence>
<dbReference type="GO" id="GO:0005886">
    <property type="term" value="C:plasma membrane"/>
    <property type="evidence" value="ECO:0007669"/>
    <property type="project" value="UniProtKB-SubCell"/>
</dbReference>
<dbReference type="OrthoDB" id="9780160at2"/>
<dbReference type="eggNOG" id="COG0534">
    <property type="taxonomic scope" value="Bacteria"/>
</dbReference>
<evidence type="ECO:0000256" key="5">
    <source>
        <dbReference type="ARBA" id="ARBA00022448"/>
    </source>
</evidence>
<keyword evidence="5" id="KW-0813">Transport</keyword>
<evidence type="ECO:0000256" key="8">
    <source>
        <dbReference type="ARBA" id="ARBA00022692"/>
    </source>
</evidence>
<feature type="transmembrane region" description="Helical" evidence="13">
    <location>
        <begin position="425"/>
        <end position="443"/>
    </location>
</feature>
<dbReference type="KEGG" id="pdu:PDUR_16050"/>
<dbReference type="NCBIfam" id="TIGR00797">
    <property type="entry name" value="matE"/>
    <property type="match status" value="1"/>
</dbReference>
<feature type="transmembrane region" description="Helical" evidence="13">
    <location>
        <begin position="322"/>
        <end position="344"/>
    </location>
</feature>
<evidence type="ECO:0000256" key="9">
    <source>
        <dbReference type="ARBA" id="ARBA00022989"/>
    </source>
</evidence>
<evidence type="ECO:0000256" key="11">
    <source>
        <dbReference type="ARBA" id="ARBA00023136"/>
    </source>
</evidence>
<evidence type="ECO:0000256" key="7">
    <source>
        <dbReference type="ARBA" id="ARBA00022475"/>
    </source>
</evidence>
<evidence type="ECO:0000256" key="13">
    <source>
        <dbReference type="SAM" id="Phobius"/>
    </source>
</evidence>
<gene>
    <name evidence="14" type="ORF">PDUR_16050</name>
</gene>
<feature type="transmembrane region" description="Helical" evidence="13">
    <location>
        <begin position="284"/>
        <end position="301"/>
    </location>
</feature>
<evidence type="ECO:0000313" key="15">
    <source>
        <dbReference type="Proteomes" id="UP000029409"/>
    </source>
</evidence>
<dbReference type="EMBL" id="CP009288">
    <property type="protein sequence ID" value="AIQ13251.1"/>
    <property type="molecule type" value="Genomic_DNA"/>
</dbReference>
<dbReference type="Pfam" id="PF01554">
    <property type="entry name" value="MatE"/>
    <property type="match status" value="2"/>
</dbReference>
<evidence type="ECO:0000313" key="14">
    <source>
        <dbReference type="EMBL" id="AIQ13251.1"/>
    </source>
</evidence>
<feature type="transmembrane region" description="Helical" evidence="13">
    <location>
        <begin position="194"/>
        <end position="216"/>
    </location>
</feature>
<evidence type="ECO:0000256" key="6">
    <source>
        <dbReference type="ARBA" id="ARBA00022449"/>
    </source>
</evidence>
<dbReference type="PIRSF" id="PIRSF006603">
    <property type="entry name" value="DinF"/>
    <property type="match status" value="1"/>
</dbReference>